<proteinExistence type="predicted"/>
<protein>
    <submittedName>
        <fullName evidence="2">Uncharacterized protein</fullName>
    </submittedName>
</protein>
<dbReference type="Proteomes" id="UP000887565">
    <property type="component" value="Unplaced"/>
</dbReference>
<name>A0A915J5R7_ROMCU</name>
<accession>A0A915J5R7</accession>
<sequence length="144" mass="15794">MMALMSVSILVGGMDASDKISVTIWSASDNAPAREKLEQKISMAKSLVDMGANVIPVRNLDVLNIFRITVFSIAISFDGLAVPWYQIDPQIETNYLSTGNSRVTTTIAEIDEKVDLELKSRKEAEQIKRGNIQDVATFAILGSM</sequence>
<dbReference type="WBParaSite" id="nRc.2.0.1.t21073-RA">
    <property type="protein sequence ID" value="nRc.2.0.1.t21073-RA"/>
    <property type="gene ID" value="nRc.2.0.1.g21073"/>
</dbReference>
<evidence type="ECO:0000313" key="1">
    <source>
        <dbReference type="Proteomes" id="UP000887565"/>
    </source>
</evidence>
<reference evidence="2" key="1">
    <citation type="submission" date="2022-11" db="UniProtKB">
        <authorList>
            <consortium name="WormBaseParasite"/>
        </authorList>
    </citation>
    <scope>IDENTIFICATION</scope>
</reference>
<organism evidence="1 2">
    <name type="scientific">Romanomermis culicivorax</name>
    <name type="common">Nematode worm</name>
    <dbReference type="NCBI Taxonomy" id="13658"/>
    <lineage>
        <taxon>Eukaryota</taxon>
        <taxon>Metazoa</taxon>
        <taxon>Ecdysozoa</taxon>
        <taxon>Nematoda</taxon>
        <taxon>Enoplea</taxon>
        <taxon>Dorylaimia</taxon>
        <taxon>Mermithida</taxon>
        <taxon>Mermithoidea</taxon>
        <taxon>Mermithidae</taxon>
        <taxon>Romanomermis</taxon>
    </lineage>
</organism>
<dbReference type="AlphaFoldDB" id="A0A915J5R7"/>
<evidence type="ECO:0000313" key="2">
    <source>
        <dbReference type="WBParaSite" id="nRc.2.0.1.t21073-RA"/>
    </source>
</evidence>
<keyword evidence="1" id="KW-1185">Reference proteome</keyword>